<keyword evidence="6" id="KW-1185">Reference proteome</keyword>
<dbReference type="PROSITE" id="PS50878">
    <property type="entry name" value="RT_POL"/>
    <property type="match status" value="1"/>
</dbReference>
<organism evidence="5 6">
    <name type="scientific">Culex pipiens pipiens</name>
    <name type="common">Northern house mosquito</name>
    <dbReference type="NCBI Taxonomy" id="38569"/>
    <lineage>
        <taxon>Eukaryota</taxon>
        <taxon>Metazoa</taxon>
        <taxon>Ecdysozoa</taxon>
        <taxon>Arthropoda</taxon>
        <taxon>Hexapoda</taxon>
        <taxon>Insecta</taxon>
        <taxon>Pterygota</taxon>
        <taxon>Neoptera</taxon>
        <taxon>Endopterygota</taxon>
        <taxon>Diptera</taxon>
        <taxon>Nematocera</taxon>
        <taxon>Culicoidea</taxon>
        <taxon>Culicidae</taxon>
        <taxon>Culicinae</taxon>
        <taxon>Culicini</taxon>
        <taxon>Culex</taxon>
        <taxon>Culex</taxon>
    </lineage>
</organism>
<feature type="region of interest" description="Disordered" evidence="1">
    <location>
        <begin position="314"/>
        <end position="364"/>
    </location>
</feature>
<dbReference type="PROSITE" id="PS50879">
    <property type="entry name" value="RNASE_H_1"/>
    <property type="match status" value="1"/>
</dbReference>
<dbReference type="InterPro" id="IPR036397">
    <property type="entry name" value="RNaseH_sf"/>
</dbReference>
<dbReference type="SUPFAM" id="SSF56219">
    <property type="entry name" value="DNase I-like"/>
    <property type="match status" value="1"/>
</dbReference>
<feature type="compositionally biased region" description="Basic and acidic residues" evidence="1">
    <location>
        <begin position="333"/>
        <end position="344"/>
    </location>
</feature>
<dbReference type="CDD" id="cd01650">
    <property type="entry name" value="RT_nLTR_like"/>
    <property type="match status" value="1"/>
</dbReference>
<dbReference type="InterPro" id="IPR036691">
    <property type="entry name" value="Endo/exonu/phosph_ase_sf"/>
</dbReference>
<dbReference type="InterPro" id="IPR012337">
    <property type="entry name" value="RNaseH-like_sf"/>
</dbReference>
<proteinExistence type="predicted"/>
<feature type="compositionally biased region" description="Low complexity" evidence="1">
    <location>
        <begin position="20"/>
        <end position="31"/>
    </location>
</feature>
<feature type="domain" description="Reverse transcriptase" evidence="3">
    <location>
        <begin position="867"/>
        <end position="1135"/>
    </location>
</feature>
<evidence type="ECO:0000259" key="4">
    <source>
        <dbReference type="PROSITE" id="PS50879"/>
    </source>
</evidence>
<dbReference type="Gene3D" id="3.60.10.10">
    <property type="entry name" value="Endonuclease/exonuclease/phosphatase"/>
    <property type="match status" value="1"/>
</dbReference>
<evidence type="ECO:0000259" key="3">
    <source>
        <dbReference type="PROSITE" id="PS50878"/>
    </source>
</evidence>
<dbReference type="SUPFAM" id="SSF56672">
    <property type="entry name" value="DNA/RNA polymerases"/>
    <property type="match status" value="1"/>
</dbReference>
<dbReference type="PANTHER" id="PTHR36688">
    <property type="entry name" value="ENDO/EXONUCLEASE/PHOSPHATASE DOMAIN-CONTAINING PROTEIN"/>
    <property type="match status" value="1"/>
</dbReference>
<dbReference type="EMBL" id="JBEHCU010010634">
    <property type="protein sequence ID" value="KAL1377935.1"/>
    <property type="molecule type" value="Genomic_DNA"/>
</dbReference>
<dbReference type="InterPro" id="IPR000387">
    <property type="entry name" value="Tyr_Pase_dom"/>
</dbReference>
<accession>A0ABD1CNE7</accession>
<gene>
    <name evidence="5" type="ORF">pipiens_015919</name>
</gene>
<evidence type="ECO:0000256" key="1">
    <source>
        <dbReference type="SAM" id="MobiDB-lite"/>
    </source>
</evidence>
<feature type="region of interest" description="Disordered" evidence="1">
    <location>
        <begin position="1"/>
        <end position="31"/>
    </location>
</feature>
<comment type="caution">
    <text evidence="5">The sequence shown here is derived from an EMBL/GenBank/DDBJ whole genome shotgun (WGS) entry which is preliminary data.</text>
</comment>
<dbReference type="PROSITE" id="PS50056">
    <property type="entry name" value="TYR_PHOSPHATASE_2"/>
    <property type="match status" value="1"/>
</dbReference>
<evidence type="ECO:0000313" key="6">
    <source>
        <dbReference type="Proteomes" id="UP001562425"/>
    </source>
</evidence>
<dbReference type="InterPro" id="IPR000477">
    <property type="entry name" value="RT_dom"/>
</dbReference>
<dbReference type="InterPro" id="IPR052560">
    <property type="entry name" value="RdDP_mobile_element"/>
</dbReference>
<dbReference type="Pfam" id="PF14529">
    <property type="entry name" value="Exo_endo_phos_2"/>
    <property type="match status" value="1"/>
</dbReference>
<dbReference type="GO" id="GO:0071897">
    <property type="term" value="P:DNA biosynthetic process"/>
    <property type="evidence" value="ECO:0007669"/>
    <property type="project" value="UniProtKB-ARBA"/>
</dbReference>
<evidence type="ECO:0000259" key="2">
    <source>
        <dbReference type="PROSITE" id="PS50056"/>
    </source>
</evidence>
<dbReference type="InterPro" id="IPR002156">
    <property type="entry name" value="RNaseH_domain"/>
</dbReference>
<protein>
    <recommendedName>
        <fullName evidence="7">Reverse transcriptase</fullName>
    </recommendedName>
</protein>
<feature type="domain" description="Tyrosine specific protein phosphatases" evidence="2">
    <location>
        <begin position="626"/>
        <end position="672"/>
    </location>
</feature>
<evidence type="ECO:0000313" key="5">
    <source>
        <dbReference type="EMBL" id="KAL1377935.1"/>
    </source>
</evidence>
<feature type="domain" description="RNase H type-1" evidence="4">
    <location>
        <begin position="1346"/>
        <end position="1475"/>
    </location>
</feature>
<feature type="compositionally biased region" description="Polar residues" evidence="1">
    <location>
        <begin position="314"/>
        <end position="325"/>
    </location>
</feature>
<dbReference type="CDD" id="cd09276">
    <property type="entry name" value="Rnase_HI_RT_non_LTR"/>
    <property type="match status" value="1"/>
</dbReference>
<name>A0ABD1CNE7_CULPP</name>
<dbReference type="InterPro" id="IPR005135">
    <property type="entry name" value="Endo/exonuclease/phosphatase"/>
</dbReference>
<dbReference type="InterPro" id="IPR043502">
    <property type="entry name" value="DNA/RNA_pol_sf"/>
</dbReference>
<sequence length="1628" mass="183040">MVTRSRIRVQPGVSNGKGTAGLQSSSSAGASGKNSAAKVVATGSGLAAGQSGRGAKGAAPKVAYLEPIDFGKEIPTQPAAVGKLLHGAGFDRCEEITKIGRFRYKLDLKSGEDFTSLSKLNLTSANLKFFMPASQTVTICFVRNVPLDFGDEEMKEQMECEFPITKVERILRMGRNQQLVKTSSLKVTVQGKEVPRAIKIYGCGFRAELYIFPVKQCSLCWKFGHTKKVCRGEAACQNCGAVDCTNECQNQARCRNCKKEHGAADRNCPERTRRKAIVQEMVKKRIPFAEAEQALVKTSNGFAALAEVTAPGTTETVEAGTSYSSAVRRHERRQSISRDSRSDNDDSSASAIGATKQTGEGSRSVVRLENVHKATEFEVFIDQLRKLFLQHQKTKAWLAPLIHLRDKINNTLKNGTTGIDLRPIDKKEELYAKIVKDKVNAVLLQEIWLKEAENFKMKNFKLVSKRRKEGYGGVGILLEEDFRHEEIDFPELGPMEVVGVKIKSGFDPVNLISVYIPPTRAFSGEVRDSLTGFFEFLSDLEGECIIGADLNAHHESWSPSFPPCARGRFLKQQLDLSDLVLKNDKSPTTIRGPNENDSAVDITLVSPNLAWKTTWEVLKEENFGSIHCAIGITVSSNIPVANRTTKRINKSKLVEHLSTIRPQFIYSPEEMVDILDEAVEASSFVVANKKVNFLKKWWNDDINKLYEIKRQALANYNANKTRTNYIQVQKTRAEFKREVRRVRRRYIADLTDKIDETTPSKHLWNIIKGIDTSLSGSPSRTGVLTLTKGKEFMDHYFGGKLKSVQMPAAGTSELLEGYGMALQDGEIIGALRRTKKSSAPGENKISYDVLRQLPLDLQLKISEMLSRVFVSGEIPPRWRITVVKPIPKKNADPELPNSRRPIALMNVEIKLINAAVKNRLVEIAEINNLIPELSFGFRKNRSASTCVAYVVNSVHEVKENNEEAIVAFLDVKMAYDSVNTGKLLQILAEMGIPRKLVAWLYEYLRHRVMRLETEEGVIEEVVSEGLPQGCPGAPIMYNLYTAALHKLSGESCKLVQFADDFAVIAKGASLELAEQRLNTFLNQLVSKLRDLDLEISAPKSAVIAFTGKRTDHLRFKIEGQAVEVVNTHVYLGFTMDRALRYRKHIEMVRDKGAEKLGLVKMLARKADGANPETLIKVGNAMIRSRMEYGASTYGNAAATHLNKLQVLQNSYIRVAMKYLKSTPVHVLLAETGQLPMKLRVEALAKKELIRSLYHRTPLLKILSGTLDREIPNGSYLTELADKHVDLMYQVHPVDRAISRETRMRFFTNFSLRDVVFADLGGKKTKKNETSREQWQQTFNEVAATKYKDHKKLYTDASKSASGTALAVFDAEDNTTIAESINNNYSITNAELRGILDAVMLAKKKKYKKTVIFTDSKSGCQSLTNSKLLHENFIIWDIYKEIEKAPRGAIKIQWVPSHVGIRGNEAADVAAQGKSYDKQTEFMGITMGDACVVSQKEIWEDWSREYKATSETKGRWHYQLMESPGPKIWSKGLLLSPAQIKLLSRIRSGHTLTKDRRALWRLEDDNLCELCLEVEDLKHSLYYCPKYNNTRSKHHVLEYMKPLEEILKERCEESMKQIYNFIKECRIQT</sequence>
<dbReference type="Pfam" id="PF13456">
    <property type="entry name" value="RVT_3"/>
    <property type="match status" value="1"/>
</dbReference>
<dbReference type="Pfam" id="PF00078">
    <property type="entry name" value="RVT_1"/>
    <property type="match status" value="1"/>
</dbReference>
<reference evidence="5 6" key="1">
    <citation type="submission" date="2024-05" db="EMBL/GenBank/DDBJ databases">
        <title>Culex pipiens pipiens assembly and annotation.</title>
        <authorList>
            <person name="Alout H."/>
            <person name="Durand T."/>
        </authorList>
    </citation>
    <scope>NUCLEOTIDE SEQUENCE [LARGE SCALE GENOMIC DNA]</scope>
    <source>
        <strain evidence="5">HA-2024</strain>
        <tissue evidence="5">Whole body</tissue>
    </source>
</reference>
<dbReference type="Proteomes" id="UP001562425">
    <property type="component" value="Unassembled WGS sequence"/>
</dbReference>
<dbReference type="PANTHER" id="PTHR36688:SF2">
    <property type="entry name" value="ENDONUCLEASE_EXONUCLEASE_PHOSPHATASE DOMAIN-CONTAINING PROTEIN"/>
    <property type="match status" value="1"/>
</dbReference>
<dbReference type="GO" id="GO:0042575">
    <property type="term" value="C:DNA polymerase complex"/>
    <property type="evidence" value="ECO:0007669"/>
    <property type="project" value="UniProtKB-ARBA"/>
</dbReference>
<dbReference type="Gene3D" id="3.30.420.10">
    <property type="entry name" value="Ribonuclease H-like superfamily/Ribonuclease H"/>
    <property type="match status" value="1"/>
</dbReference>
<evidence type="ECO:0008006" key="7">
    <source>
        <dbReference type="Google" id="ProtNLM"/>
    </source>
</evidence>
<dbReference type="SUPFAM" id="SSF53098">
    <property type="entry name" value="Ribonuclease H-like"/>
    <property type="match status" value="1"/>
</dbReference>